<dbReference type="OrthoDB" id="2338663at2759"/>
<accession>A0A397SLU8</accession>
<keyword evidence="1" id="KW-0472">Membrane</keyword>
<dbReference type="PANTHER" id="PTHR46086:SF3">
    <property type="entry name" value="TRIACYLGLYCEROL LIPASE OBL1"/>
    <property type="match status" value="1"/>
</dbReference>
<proteinExistence type="predicted"/>
<evidence type="ECO:0000313" key="3">
    <source>
        <dbReference type="EMBL" id="RIA87180.1"/>
    </source>
</evidence>
<sequence>MMNNRLNYLNSLYLGVVLTVLLIAAIYGENNYYYWSGFVLFLLIFSSEIIIFFWTHFIEGNTPVLLKTLSGVSQSLSPIANYLGNSKIIGPIISWFVRAIFFFWFLVLLIGDVLIRAILSKSNGIHEGTGVHFSPLNASDPNFQPLGSFEKDEETEKNRKLYGDYFPNYNKKLALLLALASKIAYEDVPIIVYELKKAGYNMESFKPIAYKNICGYIAEKDDNIILVFRGTNPLNIQNWLTDIRALLCKIELPNQDLTGLVHEGCYEAIGEDLSIELSRSQTQTIIELSNTSLVNTMGTIFGALKTLVFFAFQSIITHVHDPVDHRYIGEDVRFISAYTQATTWISKLCEKSNNEAKEMENTKLGNEDEEQQKGERKLKKRLYIAGQSLGGGLATVFLAKLLINNSPLLDIFAGMYTFGQPNVGDINFAKAFGPELGKKMFNHAYNNDVVSRLPTWKPYSNPPGNLVFIDSSFSIYLYPPDPITNIPIPLRGISYLELSGLLNINIIRRMRNESWLRIFYRFIFPFFVNDHFPGDYIHAIREGTIERVIVGIPGQIGGIEKS</sequence>
<feature type="transmembrane region" description="Helical" evidence="1">
    <location>
        <begin position="7"/>
        <end position="27"/>
    </location>
</feature>
<evidence type="ECO:0000259" key="2">
    <source>
        <dbReference type="Pfam" id="PF01764"/>
    </source>
</evidence>
<feature type="transmembrane region" description="Helical" evidence="1">
    <location>
        <begin position="95"/>
        <end position="115"/>
    </location>
</feature>
<dbReference type="PANTHER" id="PTHR46086">
    <property type="entry name" value="ALPHA/BETA-HYDROLASES SUPERFAMILY PROTEIN"/>
    <property type="match status" value="1"/>
</dbReference>
<keyword evidence="1" id="KW-0812">Transmembrane</keyword>
<gene>
    <name evidence="3" type="ORF">C1645_828160</name>
</gene>
<protein>
    <submittedName>
        <fullName evidence="3">Alpha/Beta hydrolase protein</fullName>
    </submittedName>
</protein>
<reference evidence="3 4" key="1">
    <citation type="submission" date="2018-06" db="EMBL/GenBank/DDBJ databases">
        <title>Comparative genomics reveals the genomic features of Rhizophagus irregularis, R. cerebriforme, R. diaphanum and Gigaspora rosea, and their symbiotic lifestyle signature.</title>
        <authorList>
            <person name="Morin E."/>
            <person name="San Clemente H."/>
            <person name="Chen E.C.H."/>
            <person name="De La Providencia I."/>
            <person name="Hainaut M."/>
            <person name="Kuo A."/>
            <person name="Kohler A."/>
            <person name="Murat C."/>
            <person name="Tang N."/>
            <person name="Roy S."/>
            <person name="Loubradou J."/>
            <person name="Henrissat B."/>
            <person name="Grigoriev I.V."/>
            <person name="Corradi N."/>
            <person name="Roux C."/>
            <person name="Martin F.M."/>
        </authorList>
    </citation>
    <scope>NUCLEOTIDE SEQUENCE [LARGE SCALE GENOMIC DNA]</scope>
    <source>
        <strain evidence="3 4">DAOM 227022</strain>
    </source>
</reference>
<dbReference type="InterPro" id="IPR044819">
    <property type="entry name" value="OBL-like"/>
</dbReference>
<comment type="caution">
    <text evidence="3">The sequence shown here is derived from an EMBL/GenBank/DDBJ whole genome shotgun (WGS) entry which is preliminary data.</text>
</comment>
<dbReference type="GO" id="GO:0006629">
    <property type="term" value="P:lipid metabolic process"/>
    <property type="evidence" value="ECO:0007669"/>
    <property type="project" value="InterPro"/>
</dbReference>
<keyword evidence="1" id="KW-1133">Transmembrane helix</keyword>
<dbReference type="CDD" id="cd00519">
    <property type="entry name" value="Lipase_3"/>
    <property type="match status" value="1"/>
</dbReference>
<dbReference type="InterPro" id="IPR002921">
    <property type="entry name" value="Fungal_lipase-type"/>
</dbReference>
<keyword evidence="3" id="KW-0378">Hydrolase</keyword>
<name>A0A397SLU8_9GLOM</name>
<organism evidence="3 4">
    <name type="scientific">Glomus cerebriforme</name>
    <dbReference type="NCBI Taxonomy" id="658196"/>
    <lineage>
        <taxon>Eukaryota</taxon>
        <taxon>Fungi</taxon>
        <taxon>Fungi incertae sedis</taxon>
        <taxon>Mucoromycota</taxon>
        <taxon>Glomeromycotina</taxon>
        <taxon>Glomeromycetes</taxon>
        <taxon>Glomerales</taxon>
        <taxon>Glomeraceae</taxon>
        <taxon>Glomus</taxon>
    </lineage>
</organism>
<dbReference type="SUPFAM" id="SSF53474">
    <property type="entry name" value="alpha/beta-Hydrolases"/>
    <property type="match status" value="1"/>
</dbReference>
<dbReference type="Gene3D" id="3.40.50.1820">
    <property type="entry name" value="alpha/beta hydrolase"/>
    <property type="match status" value="1"/>
</dbReference>
<dbReference type="InterPro" id="IPR029058">
    <property type="entry name" value="AB_hydrolase_fold"/>
</dbReference>
<feature type="transmembrane region" description="Helical" evidence="1">
    <location>
        <begin position="33"/>
        <end position="57"/>
    </location>
</feature>
<evidence type="ECO:0000256" key="1">
    <source>
        <dbReference type="SAM" id="Phobius"/>
    </source>
</evidence>
<keyword evidence="4" id="KW-1185">Reference proteome</keyword>
<dbReference type="Proteomes" id="UP000265703">
    <property type="component" value="Unassembled WGS sequence"/>
</dbReference>
<dbReference type="STRING" id="658196.A0A397SLU8"/>
<dbReference type="AlphaFoldDB" id="A0A397SLU8"/>
<dbReference type="Pfam" id="PF01764">
    <property type="entry name" value="Lipase_3"/>
    <property type="match status" value="1"/>
</dbReference>
<evidence type="ECO:0000313" key="4">
    <source>
        <dbReference type="Proteomes" id="UP000265703"/>
    </source>
</evidence>
<dbReference type="EMBL" id="QKYT01000322">
    <property type="protein sequence ID" value="RIA87180.1"/>
    <property type="molecule type" value="Genomic_DNA"/>
</dbReference>
<feature type="domain" description="Fungal lipase-type" evidence="2">
    <location>
        <begin position="372"/>
        <end position="456"/>
    </location>
</feature>
<dbReference type="GO" id="GO:0004806">
    <property type="term" value="F:triacylglycerol lipase activity"/>
    <property type="evidence" value="ECO:0007669"/>
    <property type="project" value="InterPro"/>
</dbReference>